<dbReference type="Proteomes" id="UP001151582">
    <property type="component" value="Unassembled WGS sequence"/>
</dbReference>
<keyword evidence="3" id="KW-1185">Reference proteome</keyword>
<accession>A0A9W8EBD1</accession>
<feature type="non-terminal residue" evidence="2">
    <location>
        <position position="369"/>
    </location>
</feature>
<sequence length="369" mass="41363">MDDYHTVLTKFHTYRQEQHSTTKPDDWLTALPAEFDPLIALLAHEKDYDLTYLTTHLQYILYPSELVGACGESADSVIPPLALRDLIARVTQPMRYGLEPPISVRGPDESLPSGVQVTLCEATIDRFELPSSLRSLLQDRQQARIDAAQRLNQRFRELPIQDQLTVLAASHPRRASKRHAFELVIETPLPPDCAKLDATPRRQSSKRPAADDTSTDGALSGPVEGDRHPKKHKGDKEPSDSQTRLQGFFTAVGRDDTHKAESPTNAILSDYERAFRPFYLRSTGTLAPTNRFGRSVSTAFDQRVLHADPCNSSHKDGPVLWQSYFDVDQIRTRIRRYAQSQIKSYTTSHEADVHIVTDEPTAAAALPVS</sequence>
<reference evidence="2" key="1">
    <citation type="submission" date="2022-07" db="EMBL/GenBank/DDBJ databases">
        <title>Phylogenomic reconstructions and comparative analyses of Kickxellomycotina fungi.</title>
        <authorList>
            <person name="Reynolds N.K."/>
            <person name="Stajich J.E."/>
            <person name="Barry K."/>
            <person name="Grigoriev I.V."/>
            <person name="Crous P."/>
            <person name="Smith M.E."/>
        </authorList>
    </citation>
    <scope>NUCLEOTIDE SEQUENCE</scope>
    <source>
        <strain evidence="2">RSA 567</strain>
    </source>
</reference>
<comment type="caution">
    <text evidence="2">The sequence shown here is derived from an EMBL/GenBank/DDBJ whole genome shotgun (WGS) entry which is preliminary data.</text>
</comment>
<dbReference type="AlphaFoldDB" id="A0A9W8EBD1"/>
<organism evidence="2 3">
    <name type="scientific">Dimargaris verticillata</name>
    <dbReference type="NCBI Taxonomy" id="2761393"/>
    <lineage>
        <taxon>Eukaryota</taxon>
        <taxon>Fungi</taxon>
        <taxon>Fungi incertae sedis</taxon>
        <taxon>Zoopagomycota</taxon>
        <taxon>Kickxellomycotina</taxon>
        <taxon>Dimargaritomycetes</taxon>
        <taxon>Dimargaritales</taxon>
        <taxon>Dimargaritaceae</taxon>
        <taxon>Dimargaris</taxon>
    </lineage>
</organism>
<dbReference type="OrthoDB" id="440676at2759"/>
<evidence type="ECO:0000313" key="3">
    <source>
        <dbReference type="Proteomes" id="UP001151582"/>
    </source>
</evidence>
<protein>
    <submittedName>
        <fullName evidence="2">Uncharacterized protein</fullName>
    </submittedName>
</protein>
<evidence type="ECO:0000313" key="2">
    <source>
        <dbReference type="EMBL" id="KAJ1983930.1"/>
    </source>
</evidence>
<feature type="region of interest" description="Disordered" evidence="1">
    <location>
        <begin position="192"/>
        <end position="244"/>
    </location>
</feature>
<dbReference type="EMBL" id="JANBQB010000036">
    <property type="protein sequence ID" value="KAJ1983930.1"/>
    <property type="molecule type" value="Genomic_DNA"/>
</dbReference>
<proteinExistence type="predicted"/>
<gene>
    <name evidence="2" type="ORF">H4R34_000985</name>
</gene>
<name>A0A9W8EBD1_9FUNG</name>
<evidence type="ECO:0000256" key="1">
    <source>
        <dbReference type="SAM" id="MobiDB-lite"/>
    </source>
</evidence>